<evidence type="ECO:0000313" key="3">
    <source>
        <dbReference type="Proteomes" id="UP000327013"/>
    </source>
</evidence>
<dbReference type="CDD" id="cd00121">
    <property type="entry name" value="MATH"/>
    <property type="match status" value="2"/>
</dbReference>
<dbReference type="Proteomes" id="UP000327013">
    <property type="component" value="Chromosome 5"/>
</dbReference>
<dbReference type="OrthoDB" id="192247at2759"/>
<dbReference type="PANTHER" id="PTHR46162">
    <property type="entry name" value="TRAF-LIKE FAMILY PROTEIN"/>
    <property type="match status" value="1"/>
</dbReference>
<gene>
    <name evidence="2" type="ORF">FH972_013585</name>
</gene>
<dbReference type="PROSITE" id="PS50144">
    <property type="entry name" value="MATH"/>
    <property type="match status" value="2"/>
</dbReference>
<evidence type="ECO:0000259" key="1">
    <source>
        <dbReference type="PROSITE" id="PS50144"/>
    </source>
</evidence>
<feature type="domain" description="MATH" evidence="1">
    <location>
        <begin position="211"/>
        <end position="339"/>
    </location>
</feature>
<reference evidence="2 3" key="1">
    <citation type="submission" date="2019-06" db="EMBL/GenBank/DDBJ databases">
        <title>A chromosomal-level reference genome of Carpinus fangiana (Coryloideae, Betulaceae).</title>
        <authorList>
            <person name="Yang X."/>
            <person name="Wang Z."/>
            <person name="Zhang L."/>
            <person name="Hao G."/>
            <person name="Liu J."/>
            <person name="Yang Y."/>
        </authorList>
    </citation>
    <scope>NUCLEOTIDE SEQUENCE [LARGE SCALE GENOMIC DNA]</scope>
    <source>
        <strain evidence="2">Cfa_2016G</strain>
        <tissue evidence="2">Leaf</tissue>
    </source>
</reference>
<dbReference type="SUPFAM" id="SSF49599">
    <property type="entry name" value="TRAF domain-like"/>
    <property type="match status" value="2"/>
</dbReference>
<dbReference type="PANTHER" id="PTHR46162:SF55">
    <property type="entry name" value="MATH DOMAIN-CONTAINING PROTEIN"/>
    <property type="match status" value="1"/>
</dbReference>
<protein>
    <recommendedName>
        <fullName evidence="1">MATH domain-containing protein</fullName>
    </recommendedName>
</protein>
<dbReference type="AlphaFoldDB" id="A0A5N6R776"/>
<dbReference type="InterPro" id="IPR002083">
    <property type="entry name" value="MATH/TRAF_dom"/>
</dbReference>
<dbReference type="SMART" id="SM00061">
    <property type="entry name" value="MATH"/>
    <property type="match status" value="2"/>
</dbReference>
<dbReference type="EMBL" id="CM017325">
    <property type="protein sequence ID" value="KAE8056849.1"/>
    <property type="molecule type" value="Genomic_DNA"/>
</dbReference>
<dbReference type="InterPro" id="IPR008974">
    <property type="entry name" value="TRAF-like"/>
</dbReference>
<sequence>MEKSTKPIHVRRKFETHERKLQRGRDVQMKEMVFQREEEENRKRIMRSTTNLPRAPDHYTFQINNFSLLLGMKEEKCDSRQFEVGGYQWRLVLYPNGKKNSNGNGHISLYLAIATTKDFQLGWEVNANIKFFVFDQIRDKYLCIQDANVRVRRFHKFKIEWGFAQLLSHKTLNDSSNGYLVDDTCVFGVEVLVSKGPCKGECLSMINEPQRNYFTWKIDNFTALKDKDYASEQFTVEGQRWKLKLYPNGLGTGADICLSLFLMSLGDSEIISPNRKVYAKYNFRIRNQINSNHYDKIVESWFSDPNNSYGVNKFLSLRDLKDTSTGYLVGDVLFIECKIDVISVVKDLSSN</sequence>
<dbReference type="Gene3D" id="2.60.210.10">
    <property type="entry name" value="Apoptosis, Tumor Necrosis Factor Receptor Associated Protein 2, Chain A"/>
    <property type="match status" value="2"/>
</dbReference>
<feature type="domain" description="MATH" evidence="1">
    <location>
        <begin position="56"/>
        <end position="191"/>
    </location>
</feature>
<evidence type="ECO:0000313" key="2">
    <source>
        <dbReference type="EMBL" id="KAE8056849.1"/>
    </source>
</evidence>
<organism evidence="2 3">
    <name type="scientific">Carpinus fangiana</name>
    <dbReference type="NCBI Taxonomy" id="176857"/>
    <lineage>
        <taxon>Eukaryota</taxon>
        <taxon>Viridiplantae</taxon>
        <taxon>Streptophyta</taxon>
        <taxon>Embryophyta</taxon>
        <taxon>Tracheophyta</taxon>
        <taxon>Spermatophyta</taxon>
        <taxon>Magnoliopsida</taxon>
        <taxon>eudicotyledons</taxon>
        <taxon>Gunneridae</taxon>
        <taxon>Pentapetalae</taxon>
        <taxon>rosids</taxon>
        <taxon>fabids</taxon>
        <taxon>Fagales</taxon>
        <taxon>Betulaceae</taxon>
        <taxon>Carpinus</taxon>
    </lineage>
</organism>
<keyword evidence="3" id="KW-1185">Reference proteome</keyword>
<proteinExistence type="predicted"/>
<name>A0A5N6R776_9ROSI</name>
<accession>A0A5N6R776</accession>
<dbReference type="Pfam" id="PF22486">
    <property type="entry name" value="MATH_2"/>
    <property type="match status" value="2"/>
</dbReference>